<sequence>MWNQYEAALQGSHKTNNVSEGRHNRFALLFGKHHPDLYSLLREFQKEQADTEVSIAEISLGKSVKAAPKRKWITIQKRLQGIVANYEHYRRNQDILTYLR</sequence>
<feature type="non-terminal residue" evidence="1">
    <location>
        <position position="100"/>
    </location>
</feature>
<evidence type="ECO:0000313" key="1">
    <source>
        <dbReference type="EMBL" id="CAD7001369.1"/>
    </source>
</evidence>
<dbReference type="Proteomes" id="UP000606786">
    <property type="component" value="Unassembled WGS sequence"/>
</dbReference>
<comment type="caution">
    <text evidence="1">The sequence shown here is derived from an EMBL/GenBank/DDBJ whole genome shotgun (WGS) entry which is preliminary data.</text>
</comment>
<proteinExistence type="predicted"/>
<accession>A0A811UQG5</accession>
<reference evidence="1" key="1">
    <citation type="submission" date="2020-11" db="EMBL/GenBank/DDBJ databases">
        <authorList>
            <person name="Whitehead M."/>
        </authorList>
    </citation>
    <scope>NUCLEOTIDE SEQUENCE</scope>
    <source>
        <strain evidence="1">EGII</strain>
    </source>
</reference>
<evidence type="ECO:0000313" key="2">
    <source>
        <dbReference type="Proteomes" id="UP000606786"/>
    </source>
</evidence>
<dbReference type="AlphaFoldDB" id="A0A811UQG5"/>
<organism evidence="1 2">
    <name type="scientific">Ceratitis capitata</name>
    <name type="common">Mediterranean fruit fly</name>
    <name type="synonym">Tephritis capitata</name>
    <dbReference type="NCBI Taxonomy" id="7213"/>
    <lineage>
        <taxon>Eukaryota</taxon>
        <taxon>Metazoa</taxon>
        <taxon>Ecdysozoa</taxon>
        <taxon>Arthropoda</taxon>
        <taxon>Hexapoda</taxon>
        <taxon>Insecta</taxon>
        <taxon>Pterygota</taxon>
        <taxon>Neoptera</taxon>
        <taxon>Endopterygota</taxon>
        <taxon>Diptera</taxon>
        <taxon>Brachycera</taxon>
        <taxon>Muscomorpha</taxon>
        <taxon>Tephritoidea</taxon>
        <taxon>Tephritidae</taxon>
        <taxon>Ceratitis</taxon>
        <taxon>Ceratitis</taxon>
    </lineage>
</organism>
<name>A0A811UQG5_CERCA</name>
<protein>
    <submittedName>
        <fullName evidence="1">(Mediterranean fruit fly) hypothetical protein</fullName>
    </submittedName>
</protein>
<gene>
    <name evidence="1" type="ORF">CCAP1982_LOCUS9867</name>
</gene>
<keyword evidence="2" id="KW-1185">Reference proteome</keyword>
<dbReference type="EMBL" id="CAJHJT010000023">
    <property type="protein sequence ID" value="CAD7001369.1"/>
    <property type="molecule type" value="Genomic_DNA"/>
</dbReference>